<evidence type="ECO:0000313" key="3">
    <source>
        <dbReference type="Proteomes" id="UP000284403"/>
    </source>
</evidence>
<protein>
    <submittedName>
        <fullName evidence="2">AO13 ankyrin</fullName>
    </submittedName>
</protein>
<dbReference type="GeneID" id="40316564"/>
<dbReference type="Gene3D" id="1.25.40.20">
    <property type="entry name" value="Ankyrin repeat-containing domain"/>
    <property type="match status" value="1"/>
</dbReference>
<dbReference type="PROSITE" id="PS50088">
    <property type="entry name" value="ANK_REPEAT"/>
    <property type="match status" value="2"/>
</dbReference>
<dbReference type="RefSeq" id="XP_029230041.1">
    <property type="nucleotide sequence ID" value="XM_029369876.1"/>
</dbReference>
<dbReference type="PANTHER" id="PTHR22677:SF4">
    <property type="entry name" value="USHER SYNDROME TYPE-1G PROTEIN-LIKE PROTEIN"/>
    <property type="match status" value="1"/>
</dbReference>
<dbReference type="PRINTS" id="PR01415">
    <property type="entry name" value="ANKYRIN"/>
</dbReference>
<dbReference type="InterPro" id="IPR036770">
    <property type="entry name" value="Ankyrin_rpt-contain_sf"/>
</dbReference>
<proteinExistence type="predicted"/>
<dbReference type="PROSITE" id="PS50297">
    <property type="entry name" value="ANK_REP_REGION"/>
    <property type="match status" value="2"/>
</dbReference>
<name>A0A3S5ITS0_9TRYP</name>
<evidence type="ECO:0000256" key="1">
    <source>
        <dbReference type="PROSITE-ProRule" id="PRU00023"/>
    </source>
</evidence>
<gene>
    <name evidence="2" type="ORF">Tco025E_02953</name>
</gene>
<keyword evidence="1" id="KW-0040">ANK repeat</keyword>
<dbReference type="AlphaFoldDB" id="A0A3S5ITS0"/>
<accession>A0A3S5ITS0</accession>
<organism evidence="2 3">
    <name type="scientific">Trypanosoma conorhini</name>
    <dbReference type="NCBI Taxonomy" id="83891"/>
    <lineage>
        <taxon>Eukaryota</taxon>
        <taxon>Discoba</taxon>
        <taxon>Euglenozoa</taxon>
        <taxon>Kinetoplastea</taxon>
        <taxon>Metakinetoplastina</taxon>
        <taxon>Trypanosomatida</taxon>
        <taxon>Trypanosomatidae</taxon>
        <taxon>Trypanosoma</taxon>
    </lineage>
</organism>
<dbReference type="SMART" id="SM00248">
    <property type="entry name" value="ANK"/>
    <property type="match status" value="3"/>
</dbReference>
<dbReference type="Proteomes" id="UP000284403">
    <property type="component" value="Unassembled WGS sequence"/>
</dbReference>
<keyword evidence="3" id="KW-1185">Reference proteome</keyword>
<dbReference type="Pfam" id="PF12796">
    <property type="entry name" value="Ank_2"/>
    <property type="match status" value="1"/>
</dbReference>
<dbReference type="InterPro" id="IPR002110">
    <property type="entry name" value="Ankyrin_rpt"/>
</dbReference>
<reference evidence="2 3" key="1">
    <citation type="journal article" date="2018" name="BMC Genomics">
        <title>Genomic comparison of Trypanosoma conorhini and Trypanosoma rangeli to Trypanosoma cruzi strains of high and low virulence.</title>
        <authorList>
            <person name="Bradwell K.R."/>
            <person name="Koparde V.N."/>
            <person name="Matveyev A.V."/>
            <person name="Serrano M.G."/>
            <person name="Alves J.M."/>
            <person name="Parikh H."/>
            <person name="Huang B."/>
            <person name="Lee V."/>
            <person name="Espinosa-Alvarez O."/>
            <person name="Ortiz P.A."/>
            <person name="Costa-Martins A.G."/>
            <person name="Teixeira M.M."/>
            <person name="Buck G.A."/>
        </authorList>
    </citation>
    <scope>NUCLEOTIDE SEQUENCE [LARGE SCALE GENOMIC DNA]</scope>
    <source>
        <strain evidence="2 3">025E</strain>
    </source>
</reference>
<dbReference type="InterPro" id="IPR039323">
    <property type="entry name" value="ANKRD_45/46/60"/>
</dbReference>
<dbReference type="EMBL" id="MKKU01000125">
    <property type="protein sequence ID" value="RNF23042.1"/>
    <property type="molecule type" value="Genomic_DNA"/>
</dbReference>
<evidence type="ECO:0000313" key="2">
    <source>
        <dbReference type="EMBL" id="RNF23042.1"/>
    </source>
</evidence>
<sequence>MPTDVAGPEIEDDQVLLLPGSESIALLTRRLNRIEELMQKLRLRQDGEMSRFQNILDALNREEARIWRQFHLVYMRCVELMASLRLAAESLNAESLWDEMYHLSLTEVGLQLVEAKAEENIHSLRSRMAHQCTRGTDNVIISFNKKFVFARYHISRAAAPSGLCHRPGDDAHPALLTNAFIESDSPCNVSRRSDTAPLETEADKTQVPSLELTELVTAIKSPKGASWKVRDVLHRFTSVSPPLVLQRGKCGETPLHVACCLRQPSLDVIRDLLQAGADVNAKDAAGITPFHAACLHTQEENRLLLQLLLDSGCDVNVRTAEGETAAHLCAADDKYLHSLQFLYNVGGDFSTGAFVRGVWCTPIDVARANGEKASCIFNFLNADVV</sequence>
<dbReference type="PANTHER" id="PTHR22677">
    <property type="entry name" value="ANKYRIN REPEAT DOMAIN-CONTAINING PROTEIN 60"/>
    <property type="match status" value="1"/>
</dbReference>
<feature type="repeat" description="ANK" evidence="1">
    <location>
        <begin position="250"/>
        <end position="284"/>
    </location>
</feature>
<dbReference type="SUPFAM" id="SSF48403">
    <property type="entry name" value="Ankyrin repeat"/>
    <property type="match status" value="1"/>
</dbReference>
<feature type="repeat" description="ANK" evidence="1">
    <location>
        <begin position="285"/>
        <end position="320"/>
    </location>
</feature>
<comment type="caution">
    <text evidence="2">The sequence shown here is derived from an EMBL/GenBank/DDBJ whole genome shotgun (WGS) entry which is preliminary data.</text>
</comment>
<dbReference type="OrthoDB" id="239876at2759"/>